<comment type="caution">
    <text evidence="2">The sequence shown here is derived from an EMBL/GenBank/DDBJ whole genome shotgun (WGS) entry which is preliminary data.</text>
</comment>
<dbReference type="InterPro" id="IPR024445">
    <property type="entry name" value="Tnp_ISXO2-like"/>
</dbReference>
<dbReference type="SMART" id="SM01126">
    <property type="entry name" value="DDE_Tnp_IS1595"/>
    <property type="match status" value="1"/>
</dbReference>
<name>A0A0G1FH63_9BACT</name>
<proteinExistence type="predicted"/>
<dbReference type="NCBIfam" id="NF033547">
    <property type="entry name" value="transpos_IS1595"/>
    <property type="match status" value="1"/>
</dbReference>
<dbReference type="AlphaFoldDB" id="A0A0G1FH63"/>
<accession>A0A0G1FH63</accession>
<evidence type="ECO:0000313" key="3">
    <source>
        <dbReference type="Proteomes" id="UP000034543"/>
    </source>
</evidence>
<dbReference type="PATRIC" id="fig|1618436.3.peg.130"/>
<evidence type="ECO:0000259" key="1">
    <source>
        <dbReference type="SMART" id="SM01126"/>
    </source>
</evidence>
<feature type="domain" description="ISXO2-like transposase" evidence="1">
    <location>
        <begin position="127"/>
        <end position="269"/>
    </location>
</feature>
<dbReference type="PANTHER" id="PTHR47163">
    <property type="entry name" value="DDE_TNP_IS1595 DOMAIN-CONTAINING PROTEIN"/>
    <property type="match status" value="1"/>
</dbReference>
<evidence type="ECO:0000313" key="2">
    <source>
        <dbReference type="EMBL" id="KKS86168.1"/>
    </source>
</evidence>
<dbReference type="EMBL" id="LCFB01000002">
    <property type="protein sequence ID" value="KKS86168.1"/>
    <property type="molecule type" value="Genomic_DNA"/>
</dbReference>
<gene>
    <name evidence="2" type="ORF">UV59_C0002G0043</name>
</gene>
<dbReference type="PANTHER" id="PTHR47163:SF2">
    <property type="entry name" value="SI:DKEY-17M8.2"/>
    <property type="match status" value="1"/>
</dbReference>
<protein>
    <submittedName>
        <fullName evidence="2">Transposase of ISCARN83, IS1595 family ISNwi1 group</fullName>
    </submittedName>
</protein>
<dbReference type="Pfam" id="PF12762">
    <property type="entry name" value="DDE_Tnp_IS1595"/>
    <property type="match status" value="1"/>
</dbReference>
<organism evidence="2 3">
    <name type="scientific">Candidatus Gottesmanbacteria bacterium GW2011_GWA1_43_11</name>
    <dbReference type="NCBI Taxonomy" id="1618436"/>
    <lineage>
        <taxon>Bacteria</taxon>
        <taxon>Candidatus Gottesmaniibacteriota</taxon>
    </lineage>
</organism>
<reference evidence="2 3" key="1">
    <citation type="journal article" date="2015" name="Nature">
        <title>rRNA introns, odd ribosomes, and small enigmatic genomes across a large radiation of phyla.</title>
        <authorList>
            <person name="Brown C.T."/>
            <person name="Hug L.A."/>
            <person name="Thomas B.C."/>
            <person name="Sharon I."/>
            <person name="Castelle C.J."/>
            <person name="Singh A."/>
            <person name="Wilkins M.J."/>
            <person name="Williams K.H."/>
            <person name="Banfield J.F."/>
        </authorList>
    </citation>
    <scope>NUCLEOTIDE SEQUENCE [LARGE SCALE GENOMIC DNA]</scope>
</reference>
<dbReference type="Proteomes" id="UP000034543">
    <property type="component" value="Unassembled WGS sequence"/>
</dbReference>
<sequence length="297" mass="34708">MNKLSLKKFLRKYPHNDACLDEIFKRKYSNGVDCVRCKKVTKYYKIIGRTAYSCEFCRTQVFPLAGTIFEKSTIDLRLWFYAMFLMIKTRSGVSAKQLERELGVCYKTAHRMFKQIRTLMDENGGDMLKGDVEIDETYIGGAGKNRRYVAHFNEKEKQIVMGMIQRSGKAYLKHIPNTGKWTLIKHIKENVDPKARIITDQLPGYTQLVKYGYKHDFVNHNETYVKGDIHTQNAESMWSNLKRGIFGVYRHCSERYLQNYANEYAWRYNNRGLGDGMFDKLLNQVVLVKVLKVGQLV</sequence>
<dbReference type="InterPro" id="IPR053164">
    <property type="entry name" value="IS1016-like_transposase"/>
</dbReference>